<dbReference type="EMBL" id="CP053564">
    <property type="protein sequence ID" value="QJY47849.1"/>
    <property type="molecule type" value="Genomic_DNA"/>
</dbReference>
<dbReference type="RefSeq" id="WP_172160914.1">
    <property type="nucleotide sequence ID" value="NZ_CP053564.1"/>
</dbReference>
<keyword evidence="3" id="KW-1185">Reference proteome</keyword>
<evidence type="ECO:0000313" key="2">
    <source>
        <dbReference type="EMBL" id="QJY47849.1"/>
    </source>
</evidence>
<evidence type="ECO:0000256" key="1">
    <source>
        <dbReference type="SAM" id="MobiDB-lite"/>
    </source>
</evidence>
<dbReference type="KEGG" id="pbro:HOP40_20250"/>
<proteinExistence type="predicted"/>
<sequence length="79" mass="8460">MSTWIAAFVAVAAIAATYFFCVRPALRRRCAASGTTGADPVTDRQIAELREELRMLRAQDALDGGRISRSHPTPPATGA</sequence>
<dbReference type="AlphaFoldDB" id="A0A6M6JN35"/>
<feature type="region of interest" description="Disordered" evidence="1">
    <location>
        <begin position="60"/>
        <end position="79"/>
    </location>
</feature>
<organism evidence="2 3">
    <name type="scientific">Pseudonocardia broussonetiae</name>
    <dbReference type="NCBI Taxonomy" id="2736640"/>
    <lineage>
        <taxon>Bacteria</taxon>
        <taxon>Bacillati</taxon>
        <taxon>Actinomycetota</taxon>
        <taxon>Actinomycetes</taxon>
        <taxon>Pseudonocardiales</taxon>
        <taxon>Pseudonocardiaceae</taxon>
        <taxon>Pseudonocardia</taxon>
    </lineage>
</organism>
<gene>
    <name evidence="2" type="ORF">HOP40_20250</name>
</gene>
<evidence type="ECO:0000313" key="3">
    <source>
        <dbReference type="Proteomes" id="UP000505377"/>
    </source>
</evidence>
<name>A0A6M6JN35_9PSEU</name>
<protein>
    <submittedName>
        <fullName evidence="2">Uncharacterized protein</fullName>
    </submittedName>
</protein>
<accession>A0A6M6JN35</accession>
<reference evidence="2 3" key="1">
    <citation type="submission" date="2020-05" db="EMBL/GenBank/DDBJ databases">
        <authorList>
            <person name="Mo P."/>
        </authorList>
    </citation>
    <scope>NUCLEOTIDE SEQUENCE [LARGE SCALE GENOMIC DNA]</scope>
    <source>
        <strain evidence="2 3">Gen01</strain>
    </source>
</reference>
<dbReference type="Proteomes" id="UP000505377">
    <property type="component" value="Chromosome"/>
</dbReference>